<dbReference type="HOGENOM" id="CLU_1704213_0_0_1"/>
<dbReference type="VEuPathDB" id="MicrosporidiaDB:EDEG_02151"/>
<reference evidence="3 4" key="1">
    <citation type="submission" date="2011-08" db="EMBL/GenBank/DDBJ databases">
        <authorList>
            <person name="Liu Z.J."/>
            <person name="Shi F.L."/>
            <person name="Lu J.Q."/>
            <person name="Li M."/>
            <person name="Wang Z.L."/>
        </authorList>
    </citation>
    <scope>NUCLEOTIDE SEQUENCE [LARGE SCALE GENOMIC DNA]</scope>
    <source>
        <strain evidence="3 4">USNM 41457</strain>
    </source>
</reference>
<dbReference type="AlphaFoldDB" id="J9DLR1"/>
<evidence type="ECO:0000313" key="3">
    <source>
        <dbReference type="EMBL" id="EJW03530.1"/>
    </source>
</evidence>
<proteinExistence type="predicted"/>
<keyword evidence="2" id="KW-0732">Signal</keyword>
<evidence type="ECO:0000313" key="4">
    <source>
        <dbReference type="Proteomes" id="UP000003163"/>
    </source>
</evidence>
<dbReference type="EMBL" id="AFBI03000036">
    <property type="protein sequence ID" value="EJW03530.1"/>
    <property type="molecule type" value="Genomic_DNA"/>
</dbReference>
<dbReference type="Proteomes" id="UP000003163">
    <property type="component" value="Unassembled WGS sequence"/>
</dbReference>
<feature type="coiled-coil region" evidence="1">
    <location>
        <begin position="39"/>
        <end position="66"/>
    </location>
</feature>
<sequence>MASKMLILQIFWCLSLCQPVHRNRKYLLYSQYQLNNDTMKILESKIENIKVKMMEIDHQLTSLKQETDSKISEIKDLYLTNPKQTTNAENMPEIDENPQNLKERLDALENKCLDIGRKVKEHSNLLESYKVNMKKIKKIATLQSILEEQMDDLE</sequence>
<feature type="signal peptide" evidence="2">
    <location>
        <begin position="1"/>
        <end position="22"/>
    </location>
</feature>
<evidence type="ECO:0000256" key="2">
    <source>
        <dbReference type="SAM" id="SignalP"/>
    </source>
</evidence>
<keyword evidence="4" id="KW-1185">Reference proteome</keyword>
<organism evidence="3 4">
    <name type="scientific">Edhazardia aedis (strain USNM 41457)</name>
    <name type="common">Microsporidian parasite</name>
    <dbReference type="NCBI Taxonomy" id="1003232"/>
    <lineage>
        <taxon>Eukaryota</taxon>
        <taxon>Fungi</taxon>
        <taxon>Fungi incertae sedis</taxon>
        <taxon>Microsporidia</taxon>
        <taxon>Edhazardia</taxon>
    </lineage>
</organism>
<comment type="caution">
    <text evidence="3">The sequence shown here is derived from an EMBL/GenBank/DDBJ whole genome shotgun (WGS) entry which is preliminary data.</text>
</comment>
<reference evidence="4" key="2">
    <citation type="submission" date="2015-07" db="EMBL/GenBank/DDBJ databases">
        <title>Contrasting host-pathogen interactions and genome evolution in two generalist and specialist microsporidian pathogens of mosquitoes.</title>
        <authorList>
            <consortium name="The Broad Institute Genomics Platform"/>
            <consortium name="The Broad Institute Genome Sequencing Center for Infectious Disease"/>
            <person name="Cuomo C.A."/>
            <person name="Sanscrainte N.D."/>
            <person name="Goldberg J.M."/>
            <person name="Heiman D."/>
            <person name="Young S."/>
            <person name="Zeng Q."/>
            <person name="Becnel J.J."/>
            <person name="Birren B.W."/>
        </authorList>
    </citation>
    <scope>NUCLEOTIDE SEQUENCE [LARGE SCALE GENOMIC DNA]</scope>
    <source>
        <strain evidence="4">USNM 41457</strain>
    </source>
</reference>
<accession>J9DLR1</accession>
<name>J9DLR1_EDHAE</name>
<feature type="chain" id="PRO_5003823200" evidence="2">
    <location>
        <begin position="23"/>
        <end position="154"/>
    </location>
</feature>
<gene>
    <name evidence="3" type="ORF">EDEG_02151</name>
</gene>
<evidence type="ECO:0000256" key="1">
    <source>
        <dbReference type="SAM" id="Coils"/>
    </source>
</evidence>
<protein>
    <submittedName>
        <fullName evidence="3">Uncharacterized protein</fullName>
    </submittedName>
</protein>
<dbReference type="InParanoid" id="J9DLR1"/>
<keyword evidence="1" id="KW-0175">Coiled coil</keyword>